<evidence type="ECO:0000256" key="2">
    <source>
        <dbReference type="SAM" id="MobiDB-lite"/>
    </source>
</evidence>
<sequence length="471" mass="51655">MTLTAEEFMYMYHLKKDPKRGRFRSSGWYYASSRKGKNVIAGDHNSNKAEGWKSNLRFKEVSSGLFSRIEFAKNQPAADRSYKKLLEKVSVYFSRGALFGEGNSTRPTMTMEGMKKKLNEMRKNGVGEKRGNDGSEGSQSKKSKSSGLSLPPLTPSSLPSGSLTPTGSCSTSTPHISGSSRVSDSGSGYSVRPPSGSSFGSPTQLQGSSSSVLPSQLPSTDASAQTLEGSSSSISVSVPPELSYFAKCSTKILSPAAINEMETISSDVQASLLATLGVKMGYLALRQQATMAQLRSEVIDLRRGVMDQRVTISELEEKARRLDADSKLKEDTIQKLQDGLSKSETRIKELESDIIESEETNKKKIKDLEETMVQLEEKSAKALQELNSLKSSTDETIETEVAQQLNACLSQIEHRYPDLDLSWVYEVEAPSGGTGTKTLLQEALMVQRILRLRLFSGDFAEFLRLRSLLTL</sequence>
<feature type="compositionally biased region" description="Low complexity" evidence="2">
    <location>
        <begin position="227"/>
        <end position="236"/>
    </location>
</feature>
<dbReference type="Gene3D" id="3.40.50.300">
    <property type="entry name" value="P-loop containing nucleotide triphosphate hydrolases"/>
    <property type="match status" value="1"/>
</dbReference>
<gene>
    <name evidence="3" type="ORF">FNV43_RR21496</name>
</gene>
<feature type="compositionally biased region" description="Low complexity" evidence="2">
    <location>
        <begin position="135"/>
        <end position="168"/>
    </location>
</feature>
<dbReference type="EMBL" id="VOIH02000009">
    <property type="protein sequence ID" value="KAF3438732.1"/>
    <property type="molecule type" value="Genomic_DNA"/>
</dbReference>
<feature type="region of interest" description="Disordered" evidence="2">
    <location>
        <begin position="124"/>
        <end position="236"/>
    </location>
</feature>
<protein>
    <submittedName>
        <fullName evidence="3">Uncharacterized protein</fullName>
    </submittedName>
</protein>
<feature type="coiled-coil region" evidence="1">
    <location>
        <begin position="305"/>
        <end position="392"/>
    </location>
</feature>
<evidence type="ECO:0000256" key="1">
    <source>
        <dbReference type="SAM" id="Coils"/>
    </source>
</evidence>
<dbReference type="InterPro" id="IPR027417">
    <property type="entry name" value="P-loop_NTPase"/>
</dbReference>
<evidence type="ECO:0000313" key="3">
    <source>
        <dbReference type="EMBL" id="KAF3438732.1"/>
    </source>
</evidence>
<organism evidence="3 4">
    <name type="scientific">Rhamnella rubrinervis</name>
    <dbReference type="NCBI Taxonomy" id="2594499"/>
    <lineage>
        <taxon>Eukaryota</taxon>
        <taxon>Viridiplantae</taxon>
        <taxon>Streptophyta</taxon>
        <taxon>Embryophyta</taxon>
        <taxon>Tracheophyta</taxon>
        <taxon>Spermatophyta</taxon>
        <taxon>Magnoliopsida</taxon>
        <taxon>eudicotyledons</taxon>
        <taxon>Gunneridae</taxon>
        <taxon>Pentapetalae</taxon>
        <taxon>rosids</taxon>
        <taxon>fabids</taxon>
        <taxon>Rosales</taxon>
        <taxon>Rhamnaceae</taxon>
        <taxon>rhamnoid group</taxon>
        <taxon>Rhamneae</taxon>
        <taxon>Rhamnella</taxon>
    </lineage>
</organism>
<evidence type="ECO:0000313" key="4">
    <source>
        <dbReference type="Proteomes" id="UP000796880"/>
    </source>
</evidence>
<proteinExistence type="predicted"/>
<reference evidence="3" key="1">
    <citation type="submission" date="2020-03" db="EMBL/GenBank/DDBJ databases">
        <title>A high-quality chromosome-level genome assembly of a woody plant with both climbing and erect habits, Rhamnella rubrinervis.</title>
        <authorList>
            <person name="Lu Z."/>
            <person name="Yang Y."/>
            <person name="Zhu X."/>
            <person name="Sun Y."/>
        </authorList>
    </citation>
    <scope>NUCLEOTIDE SEQUENCE</scope>
    <source>
        <strain evidence="3">BYM</strain>
        <tissue evidence="3">Leaf</tissue>
    </source>
</reference>
<keyword evidence="4" id="KW-1185">Reference proteome</keyword>
<feature type="compositionally biased region" description="Low complexity" evidence="2">
    <location>
        <begin position="177"/>
        <end position="192"/>
    </location>
</feature>
<feature type="compositionally biased region" description="Low complexity" evidence="2">
    <location>
        <begin position="204"/>
        <end position="219"/>
    </location>
</feature>
<feature type="compositionally biased region" description="Basic and acidic residues" evidence="2">
    <location>
        <begin position="124"/>
        <end position="133"/>
    </location>
</feature>
<comment type="caution">
    <text evidence="3">The sequence shown here is derived from an EMBL/GenBank/DDBJ whole genome shotgun (WGS) entry which is preliminary data.</text>
</comment>
<dbReference type="Proteomes" id="UP000796880">
    <property type="component" value="Unassembled WGS sequence"/>
</dbReference>
<dbReference type="AlphaFoldDB" id="A0A8K0GRH6"/>
<accession>A0A8K0GRH6</accession>
<keyword evidence="1" id="KW-0175">Coiled coil</keyword>
<name>A0A8K0GRH6_9ROSA</name>